<dbReference type="EMBL" id="BEXD01003646">
    <property type="protein sequence ID" value="GBC01654.1"/>
    <property type="molecule type" value="Genomic_DNA"/>
</dbReference>
<comment type="caution">
    <text evidence="4">The sequence shown here is derived from an EMBL/GenBank/DDBJ whole genome shotgun (WGS) entry which is preliminary data.</text>
</comment>
<feature type="transmembrane region" description="Helical" evidence="2">
    <location>
        <begin position="169"/>
        <end position="192"/>
    </location>
</feature>
<evidence type="ECO:0000256" key="1">
    <source>
        <dbReference type="SAM" id="MobiDB-lite"/>
    </source>
</evidence>
<gene>
    <name evidence="4" type="ORF">RclHR1_04280011</name>
</gene>
<protein>
    <recommendedName>
        <fullName evidence="3">DUF1279 domain-containing protein</fullName>
    </recommendedName>
</protein>
<evidence type="ECO:0000313" key="5">
    <source>
        <dbReference type="Proteomes" id="UP000247702"/>
    </source>
</evidence>
<evidence type="ECO:0000256" key="2">
    <source>
        <dbReference type="SAM" id="Phobius"/>
    </source>
</evidence>
<dbReference type="GO" id="GO:0005739">
    <property type="term" value="C:mitochondrion"/>
    <property type="evidence" value="ECO:0007669"/>
    <property type="project" value="TreeGrafter"/>
</dbReference>
<dbReference type="Pfam" id="PF06916">
    <property type="entry name" value="FAM210A-B_dom"/>
    <property type="match status" value="1"/>
</dbReference>
<dbReference type="InterPro" id="IPR009688">
    <property type="entry name" value="FAM210A/B-like_dom"/>
</dbReference>
<proteinExistence type="predicted"/>
<feature type="domain" description="DUF1279" evidence="3">
    <location>
        <begin position="160"/>
        <end position="280"/>
    </location>
</feature>
<sequence length="298" mass="33151">MLSNNLTLLTSTISTMSITKGAFAMVLKNSNFRISSVLLSNTLKNSTSKLISSKSNSNDILTYLRKQYRCQAFVSAKDATRQQTILRLSSLMNYHNSFRNSFSSLQSKKNSTFNTNLLLSKKNSQLRNDSTSISSSTKDSPSKVTSVEETSTIEGRSMTEKFKILTKKYGVSAVVVYLLISTLDLGLTFIIIQIGGADRVRKVEDWFTETFGNWIVLRKDPNTNAPKTNNTEHDSDKYVVNGNGNRSSKTPSWASTLVIAYGIHKLLVPFRLGLTAAVTPPIVKKLRRMGWNIGGKHM</sequence>
<evidence type="ECO:0000313" key="4">
    <source>
        <dbReference type="EMBL" id="GBC01654.1"/>
    </source>
</evidence>
<keyword evidence="5" id="KW-1185">Reference proteome</keyword>
<evidence type="ECO:0000259" key="3">
    <source>
        <dbReference type="Pfam" id="PF06916"/>
    </source>
</evidence>
<dbReference type="AlphaFoldDB" id="A0A2Z6RHS6"/>
<accession>A0A2Z6RHS6</accession>
<dbReference type="STRING" id="94130.A0A2Z6RHS6"/>
<keyword evidence="2" id="KW-1133">Transmembrane helix</keyword>
<feature type="compositionally biased region" description="Low complexity" evidence="1">
    <location>
        <begin position="129"/>
        <end position="147"/>
    </location>
</feature>
<feature type="region of interest" description="Disordered" evidence="1">
    <location>
        <begin position="124"/>
        <end position="151"/>
    </location>
</feature>
<organism evidence="4 5">
    <name type="scientific">Rhizophagus clarus</name>
    <dbReference type="NCBI Taxonomy" id="94130"/>
    <lineage>
        <taxon>Eukaryota</taxon>
        <taxon>Fungi</taxon>
        <taxon>Fungi incertae sedis</taxon>
        <taxon>Mucoromycota</taxon>
        <taxon>Glomeromycotina</taxon>
        <taxon>Glomeromycetes</taxon>
        <taxon>Glomerales</taxon>
        <taxon>Glomeraceae</taxon>
        <taxon>Rhizophagus</taxon>
    </lineage>
</organism>
<keyword evidence="2" id="KW-0812">Transmembrane</keyword>
<keyword evidence="2" id="KW-0472">Membrane</keyword>
<dbReference type="Proteomes" id="UP000247702">
    <property type="component" value="Unassembled WGS sequence"/>
</dbReference>
<dbReference type="InterPro" id="IPR045866">
    <property type="entry name" value="FAM210A/B-like"/>
</dbReference>
<dbReference type="PANTHER" id="PTHR21377">
    <property type="entry name" value="PROTEIN FAM210B, MITOCHONDRIAL"/>
    <property type="match status" value="1"/>
</dbReference>
<feature type="region of interest" description="Disordered" evidence="1">
    <location>
        <begin position="222"/>
        <end position="249"/>
    </location>
</feature>
<name>A0A2Z6RHS6_9GLOM</name>
<reference evidence="4 5" key="1">
    <citation type="submission" date="2017-11" db="EMBL/GenBank/DDBJ databases">
        <title>The genome of Rhizophagus clarus HR1 reveals common genetic basis of auxotrophy among arbuscular mycorrhizal fungi.</title>
        <authorList>
            <person name="Kobayashi Y."/>
        </authorList>
    </citation>
    <scope>NUCLEOTIDE SEQUENCE [LARGE SCALE GENOMIC DNA]</scope>
    <source>
        <strain evidence="4 5">HR1</strain>
    </source>
</reference>
<dbReference type="PANTHER" id="PTHR21377:SF0">
    <property type="entry name" value="PROTEIN FAM210B, MITOCHONDRIAL"/>
    <property type="match status" value="1"/>
</dbReference>